<proteinExistence type="predicted"/>
<evidence type="ECO:0000313" key="2">
    <source>
        <dbReference type="EMBL" id="KAE8673174.1"/>
    </source>
</evidence>
<comment type="caution">
    <text evidence="2">The sequence shown here is derived from an EMBL/GenBank/DDBJ whole genome shotgun (WGS) entry which is preliminary data.</text>
</comment>
<dbReference type="EMBL" id="VEPZ02001435">
    <property type="protein sequence ID" value="KAE8673174.1"/>
    <property type="molecule type" value="Genomic_DNA"/>
</dbReference>
<feature type="coiled-coil region" evidence="1">
    <location>
        <begin position="186"/>
        <end position="217"/>
    </location>
</feature>
<keyword evidence="1" id="KW-0175">Coiled coil</keyword>
<dbReference type="AlphaFoldDB" id="A0A6A2YGF1"/>
<organism evidence="2 3">
    <name type="scientific">Hibiscus syriacus</name>
    <name type="common">Rose of Sharon</name>
    <dbReference type="NCBI Taxonomy" id="106335"/>
    <lineage>
        <taxon>Eukaryota</taxon>
        <taxon>Viridiplantae</taxon>
        <taxon>Streptophyta</taxon>
        <taxon>Embryophyta</taxon>
        <taxon>Tracheophyta</taxon>
        <taxon>Spermatophyta</taxon>
        <taxon>Magnoliopsida</taxon>
        <taxon>eudicotyledons</taxon>
        <taxon>Gunneridae</taxon>
        <taxon>Pentapetalae</taxon>
        <taxon>rosids</taxon>
        <taxon>malvids</taxon>
        <taxon>Malvales</taxon>
        <taxon>Malvaceae</taxon>
        <taxon>Malvoideae</taxon>
        <taxon>Hibiscus</taxon>
    </lineage>
</organism>
<evidence type="ECO:0000313" key="3">
    <source>
        <dbReference type="Proteomes" id="UP000436088"/>
    </source>
</evidence>
<sequence>MKGKNKLIVEILEGKGRPIDAVQLAKLSSEIGIISRQFISIPTKWKDMKDNDKLYTLERLKSKFEMKLDDGYVKRYVISITSKLSRNHPHKVHLNFKKFPNDVVACQNKPTKYNLTQENWEQLCDLFSDPEYQCKDDEEPNRMNYFKATHYSNEKGWTTSEAQAKYEKIVELQSTPVEEGAEPKNINDIMDELKESLKNKEDELNDYKLNFELIQTQMEAMRYALLAVGMQVSSLQFSGSIIGGGVVELPFKVVNDIVQDVGSMMVPCDDVSVKGKGVVQSKGVVQDMVSSCAREVIIVTRGVRSNRFGVLASASGKDEPHKERDLVLYYANGLAEGY</sequence>
<name>A0A6A2YGF1_HIBSY</name>
<reference evidence="2" key="1">
    <citation type="submission" date="2019-09" db="EMBL/GenBank/DDBJ databases">
        <title>Draft genome information of white flower Hibiscus syriacus.</title>
        <authorList>
            <person name="Kim Y.-M."/>
        </authorList>
    </citation>
    <scope>NUCLEOTIDE SEQUENCE [LARGE SCALE GENOMIC DNA]</scope>
    <source>
        <strain evidence="2">YM2019G1</strain>
    </source>
</reference>
<evidence type="ECO:0000256" key="1">
    <source>
        <dbReference type="SAM" id="Coils"/>
    </source>
</evidence>
<protein>
    <submittedName>
        <fullName evidence="2">Uncharacterized protein</fullName>
    </submittedName>
</protein>
<keyword evidence="3" id="KW-1185">Reference proteome</keyword>
<dbReference type="PANTHER" id="PTHR33063:SF13">
    <property type="entry name" value="OS02G0583500 PROTEIN"/>
    <property type="match status" value="1"/>
</dbReference>
<accession>A0A6A2YGF1</accession>
<dbReference type="PANTHER" id="PTHR33063">
    <property type="entry name" value="OS02G0583500 PROTEIN"/>
    <property type="match status" value="1"/>
</dbReference>
<dbReference type="Proteomes" id="UP000436088">
    <property type="component" value="Unassembled WGS sequence"/>
</dbReference>
<gene>
    <name evidence="2" type="ORF">F3Y22_tig00111810pilonHSYRG00280</name>
</gene>